<evidence type="ECO:0000313" key="1">
    <source>
        <dbReference type="EMBL" id="KAK0136895.1"/>
    </source>
</evidence>
<keyword evidence="2" id="KW-1185">Reference proteome</keyword>
<comment type="caution">
    <text evidence="1">The sequence shown here is derived from an EMBL/GenBank/DDBJ whole genome shotgun (WGS) entry which is preliminary data.</text>
</comment>
<dbReference type="EMBL" id="JAOPHQ010005122">
    <property type="protein sequence ID" value="KAK0136895.1"/>
    <property type="molecule type" value="Genomic_DNA"/>
</dbReference>
<name>A0AA47NTK6_MERPO</name>
<dbReference type="AlphaFoldDB" id="A0AA47NTK6"/>
<proteinExistence type="predicted"/>
<dbReference type="Proteomes" id="UP001174136">
    <property type="component" value="Unassembled WGS sequence"/>
</dbReference>
<protein>
    <submittedName>
        <fullName evidence="1">Uncharacterized protein</fullName>
    </submittedName>
</protein>
<organism evidence="1 2">
    <name type="scientific">Merluccius polli</name>
    <name type="common">Benguela hake</name>
    <name type="synonym">Merluccius cadenati</name>
    <dbReference type="NCBI Taxonomy" id="89951"/>
    <lineage>
        <taxon>Eukaryota</taxon>
        <taxon>Metazoa</taxon>
        <taxon>Chordata</taxon>
        <taxon>Craniata</taxon>
        <taxon>Vertebrata</taxon>
        <taxon>Euteleostomi</taxon>
        <taxon>Actinopterygii</taxon>
        <taxon>Neopterygii</taxon>
        <taxon>Teleostei</taxon>
        <taxon>Neoteleostei</taxon>
        <taxon>Acanthomorphata</taxon>
        <taxon>Zeiogadaria</taxon>
        <taxon>Gadariae</taxon>
        <taxon>Gadiformes</taxon>
        <taxon>Gadoidei</taxon>
        <taxon>Merlucciidae</taxon>
        <taxon>Merluccius</taxon>
    </lineage>
</organism>
<reference evidence="1" key="1">
    <citation type="journal article" date="2023" name="Front. Mar. Sci.">
        <title>A new Merluccius polli reference genome to investigate the effects of global change in West African waters.</title>
        <authorList>
            <person name="Mateo J.L."/>
            <person name="Blanco-Fernandez C."/>
            <person name="Garcia-Vazquez E."/>
            <person name="Machado-Schiaffino G."/>
        </authorList>
    </citation>
    <scope>NUCLEOTIDE SEQUENCE</scope>
    <source>
        <strain evidence="1">C29</strain>
        <tissue evidence="1">Fin</tissue>
    </source>
</reference>
<gene>
    <name evidence="1" type="ORF">N1851_026917</name>
</gene>
<evidence type="ECO:0000313" key="2">
    <source>
        <dbReference type="Proteomes" id="UP001174136"/>
    </source>
</evidence>
<accession>A0AA47NTK6</accession>
<dbReference type="PANTHER" id="PTHR47331">
    <property type="entry name" value="PHD-TYPE DOMAIN-CONTAINING PROTEIN"/>
    <property type="match status" value="1"/>
</dbReference>
<sequence>MADIQAMYHKVKVSKKHVDFLRFLWWPNGDVALQVEGSYLWSNITKLCQLCFRVADDKALHTIQQNFYVDDEALQMIDLTAACAKGGFRLTKSNSRAVLATIPGDRSKASKELNLDNDNLPVEIALGLHWCVESFVHVQDYT</sequence>